<evidence type="ECO:0000313" key="10">
    <source>
        <dbReference type="Proteomes" id="UP000887568"/>
    </source>
</evidence>
<dbReference type="InterPro" id="IPR056748">
    <property type="entry name" value="VPS13-like_C"/>
</dbReference>
<dbReference type="InterPro" id="IPR026854">
    <property type="entry name" value="VPS13_N"/>
</dbReference>
<reference evidence="9" key="1">
    <citation type="submission" date="2022-11" db="UniProtKB">
        <authorList>
            <consortium name="EnsemblMetazoa"/>
        </authorList>
    </citation>
    <scope>IDENTIFICATION</scope>
</reference>
<comment type="similarity">
    <text evidence="1">Belongs to the VPS13 family.</text>
</comment>
<organism evidence="9 10">
    <name type="scientific">Patiria miniata</name>
    <name type="common">Bat star</name>
    <name type="synonym">Asterina miniata</name>
    <dbReference type="NCBI Taxonomy" id="46514"/>
    <lineage>
        <taxon>Eukaryota</taxon>
        <taxon>Metazoa</taxon>
        <taxon>Echinodermata</taxon>
        <taxon>Eleutherozoa</taxon>
        <taxon>Asterozoa</taxon>
        <taxon>Asteroidea</taxon>
        <taxon>Valvatacea</taxon>
        <taxon>Valvatida</taxon>
        <taxon>Asterinidae</taxon>
        <taxon>Patiria</taxon>
    </lineage>
</organism>
<keyword evidence="10" id="KW-1185">Reference proteome</keyword>
<feature type="region of interest" description="Disordered" evidence="4">
    <location>
        <begin position="1579"/>
        <end position="1609"/>
    </location>
</feature>
<dbReference type="RefSeq" id="XP_038046814.1">
    <property type="nucleotide sequence ID" value="XM_038190886.1"/>
</dbReference>
<feature type="compositionally biased region" description="Acidic residues" evidence="4">
    <location>
        <begin position="1060"/>
        <end position="1072"/>
    </location>
</feature>
<proteinExistence type="inferred from homology"/>
<dbReference type="Pfam" id="PF12624">
    <property type="entry name" value="VPS13_N"/>
    <property type="match status" value="1"/>
</dbReference>
<protein>
    <submittedName>
        <fullName evidence="9">Uncharacterized protein</fullName>
    </submittedName>
</protein>
<feature type="compositionally biased region" description="Low complexity" evidence="4">
    <location>
        <begin position="1589"/>
        <end position="1603"/>
    </location>
</feature>
<dbReference type="GeneID" id="119721022"/>
<evidence type="ECO:0000256" key="3">
    <source>
        <dbReference type="ARBA" id="ARBA00023055"/>
    </source>
</evidence>
<feature type="domain" description="VPS13-like middle region" evidence="6">
    <location>
        <begin position="1107"/>
        <end position="1938"/>
    </location>
</feature>
<accession>A0A913Z4Y5</accession>
<dbReference type="Proteomes" id="UP000887568">
    <property type="component" value="Unplaced"/>
</dbReference>
<evidence type="ECO:0000256" key="4">
    <source>
        <dbReference type="SAM" id="MobiDB-lite"/>
    </source>
</evidence>
<sequence>MVFESLVVDLLNRFLGQYVENLDASQLKLGIWGGDAVLENLDVKEGALDELDLPVKIKSGHLGKLTLKIPWKNLYSAPVEASIEGLYVLVAPNTDIKYDAEKDAKQKFEVKQRTLQRVEDTKQKEKEREEGKEKDPKADSFVEKMATQVIKNLQVKVADIHLRYEDKTTNPDAPFSIGATLHNISLKTTDTNWKECLADASTKLIYKMLRLDCLSVYWNCNSELYSGLDRPQQQAKMKSTITADPKNTPGDFQYLVEPISLKAELKLNTKPENDLSNPKAWLNLVIDSIGLAIRQKQFRDVMQMLDSFERMIRNEPFRKYRPTCPLKGNAKAWWHYAMNSVLEETVRRRHKMWSWKHIKEHRNMLKEYKQLYVKKLDTSKPGKDLIASLENIEKRLSVMNITMCRQQAEVEFQRLGKKRAKEKAEKGWFGGWFGGGKKAEAKKDEGDLGDVAGRFQEAMSAEEKAKLYDAIGYSDNSVDPTFPKDYVGIQAHLNLKSTSVKILDEERKMPQILNLSVTELTANFSQRPAAEAIKLEAKLDDFSVFGTPLDDGTTPQMVESQKLEADKKYALLSLLVETNPMDGKADQRVKLYTRPLKIAYDANTINQFVKFFEPPKDVHLDDLSAAAVSSLGDFTVQSSTGLQFMVDNKNILDVNIDVKSSYIIIPENGVNDGRGSSLIVDLGNFKMSTVNEERPKGPRLENESLEELMKKAYDRFNIELQTVQVILAAEGDDWQAARELKGSPLHLLQPLDLNVGLNKCMVEDSRLAKIKITGELPDVTVDVSDFKLQELLKLALSIPVPETSKEPEPKFARDQLPVSPRLSPLLASVADSPDGPVRVSVDAHTDSSDSEEYYTASDRFLDQRDPIVPSDRPVKTSLGVNAGAEPVTTGKGGTARPAVQKHDSMADMQRTNLELNFELKKVGLNLYQRLSGEDKPLISVAIHSLGAEVRMKPWDMNASVSLGSVSVQHRQFQALDGGDLYLVRTPAYEKGTDRLLSINYQKAEKNNPEFSTTYQSTEQNITVKFTTLEVVAHSDAILNITDFADTLVASLDTGKKEETGETSETEDEGYLSEDEKKPKGKRVKKVKPSDVIDVKVTANLDVISLVLCTKDTCLTEVYIKGLEAGVLLQKHLTTVTASLHDITVTDPTPGALHPKIVSIVDDEVFKVKAELFNGATAADGYSDMSCVDIRVGLSMGRMRAIFLNKFVMRLLSFVDQFSRAKAAAAEASANAAAAAKKTAENLQERCVRIALDIVIKAPLIIIPKGYNSDKALVADLGQLLVQNSFSIAAGTESRELPAVLDKMEVALQSIQLSRAIMEGGRIKSEVLMLEPMGLNVDLTRNLAASWYHNAPAVALSGKLQTIKVCIGPDDFALMMGILNENIAEGQPDTPSEDSPAASGGETKAEGGTATTAAKMEKTKESQSEPPPSETTEEPWEQICVDFELEGICASLYTGKLDLRANEGRQERVAHEALGCFAICQLGVKASIQSNQAITAAAKLAKILLDDIRPGRGDGITRMLGSHGDDSDDMETISVKFEQKANQDKNIEASVRNFHACVCAEFLMTVAEIFTKGLEESAVAKTEEKKKPIKTATQTPTNTPTGTPEDPDAPQQGVITIKALLDNPEIVLVADSSKKDTNALVLKTLGEVNMTISGKTMSIKGGLQQLRINACPYLEDQRKGKMTKVLVPCNVDFNLNTPDGKGQHISLLIEQLALNISPEVIKVLSSVSQTLTPPKTETAEEKRSKAIVPADLWDAKKIADCNFWFLKEEKGVDVTTLLEEAVVGAVEQPKGEELVATINSIIIKLEASVGRRTVPMLTVDASMEAVVKDWSSKLHVETRMTAEIACYNEKASAWEPLLEPLEAEPGQHKAWDINLDVVKNDDLLDVSSVAASGEAEEEEDNIHLAPPVMTVTLSSSSMLQLTLTKTCLEMLTNLGKAFGEAMSDPNTTIKDDVVVPACTVINRTGLPLVVQAGSYYAMPTGVTPEGKYSLKNNAQVGLSLATAVMASTRQKSILKSGETDLHREISIQIEGYQEVAHIAVYRAGKVLYNLTPSKKTPSATVISVVLDIEAQLDSRTVTIRSPLQFYNHFESDVEIYTRVSNWTEKLGTIKGSEKFVVPLNVAHNDQLLVKPLDKSLDVEYSLCDAPVMWQKLWEELQKGQGSVTFRCPCKTEGYTPFFINIVTEPDVMRFVHGNSLTAPKFTLHLYPVVILRNLMPIPIAYTLAGSGLEVKVDPAAQSQLSNVDMGKTMIMLSLLGYAGTDWRGEITIRPGLKEFFQLGFKGGASNELWLELGVMADYSGGYLEMAIFAPYWLVNKTGLPLTYKAGNDMIEHPPDKKEPILFSYPTNKGFIPGKNKISMKVGESNWSDKFSLDAVGSTGFISCKTDEKNTEAEGAGSSKPKKYSHHRIIKVRVQIQLSNFGMTKIVVFNPRYLLVNQTEFPVRCAELYQDQLIEVPPKECIAFWPIDKKKNPKMVVMAEDSTEKSLPFLFTDPHTTVLKLDSKVGGIIVDTSVTETATVVSFESFSKGNFTVQLINHTDGMPVKYHQANVKEEQTLQPGEAVLYTWQNPTEIRQLVWNVGEKDHKNDLIKDGIGDFKHDGRQMYWVSFLDGTQRMLCFTEDLALATNASQAAELEQSDLELVLSLPGIGLSLVNNLTRTEVAYIGIISSGIIWQNKIRRRWRDMNGKQMKLLEDGYQKAQGELTAEKDAPPKITKLEKDFEVDFRTMSMMLPQRRAIRRTYHTGMWAQVRTAKHQLQVHLMIHRIQIDNQMPAAIFPTVLAPIPPPKSVSAESVPKPMIEFSLMMRYSEHSKVNQIKYLKLLIQEMAVKVDIGFISSLAAVFISGQDTTGMEALGPDRSLCLKWMEEDLQVCTTTYLDEEAVKVALAGSVNFFDNFHLSPLKTHVSFSLSDTGGENDLSAVTKKASVQQNAIRLILQSVGVTLTNVDDVVFKLGFFEREHQFYSQQQLTSEIVGHYTNQAIKQLYVLVLGLDVIGNPFGFVRGVQTGVVDFFYEPYQGIVQGPEEFAEGVALGMRSLFGHAVGGAAGAVSRITGTLGKGLAALTMDEEYKRKRQQAINQKPATFQEGLARGGKGLVMGFVDGVTGVVKNPFQGAKKEGAKGFFKGVGKGLAGVVAKPTGGVIDFASSTFEGIRRVTDMSEDVSRLRHPRYLHLDGIVRPYEKHEAEGLNLFHQIDKGRYSQTEDYVAHMQLTADKKHYLVATDQRLILTSKGEVLGHWNVEFQYPYKDLKDPPALTEKGLQIMPKEDPEKSKKKGFGLGLLKGKSGHGKIVHVSDRKEAEYFIVKVTDAMAKALKLVE</sequence>
<evidence type="ECO:0000256" key="1">
    <source>
        <dbReference type="ARBA" id="ARBA00006545"/>
    </source>
</evidence>
<dbReference type="GO" id="GO:0006869">
    <property type="term" value="P:lipid transport"/>
    <property type="evidence" value="ECO:0007669"/>
    <property type="project" value="UniProtKB-KW"/>
</dbReference>
<dbReference type="GO" id="GO:0045053">
    <property type="term" value="P:protein retention in Golgi apparatus"/>
    <property type="evidence" value="ECO:0007669"/>
    <property type="project" value="TreeGrafter"/>
</dbReference>
<dbReference type="GO" id="GO:0006623">
    <property type="term" value="P:protein targeting to vacuole"/>
    <property type="evidence" value="ECO:0007669"/>
    <property type="project" value="TreeGrafter"/>
</dbReference>
<dbReference type="InterPro" id="IPR026847">
    <property type="entry name" value="VPS13"/>
</dbReference>
<keyword evidence="2" id="KW-0813">Transport</keyword>
<name>A0A913Z4Y5_PATMI</name>
<dbReference type="Pfam" id="PF25033">
    <property type="entry name" value="VPS13_M"/>
    <property type="match status" value="1"/>
</dbReference>
<evidence type="ECO:0000259" key="6">
    <source>
        <dbReference type="Pfam" id="PF25033"/>
    </source>
</evidence>
<feature type="region of interest" description="Disordered" evidence="4">
    <location>
        <begin position="1054"/>
        <end position="1082"/>
    </location>
</feature>
<keyword evidence="3" id="KW-0445">Lipid transport</keyword>
<dbReference type="InterPro" id="IPR009543">
    <property type="entry name" value="VPS13_VAB"/>
</dbReference>
<dbReference type="Pfam" id="PF25037">
    <property type="entry name" value="VPS13_C"/>
    <property type="match status" value="1"/>
</dbReference>
<evidence type="ECO:0000259" key="8">
    <source>
        <dbReference type="Pfam" id="PF25037"/>
    </source>
</evidence>
<feature type="region of interest" description="Disordered" evidence="4">
    <location>
        <begin position="828"/>
        <end position="903"/>
    </location>
</feature>
<dbReference type="PANTHER" id="PTHR16166">
    <property type="entry name" value="VACUOLAR PROTEIN SORTING-ASSOCIATED PROTEIN VPS13"/>
    <property type="match status" value="1"/>
</dbReference>
<dbReference type="Pfam" id="PF25036">
    <property type="entry name" value="VPS13_VAB"/>
    <property type="match status" value="1"/>
</dbReference>
<dbReference type="PANTHER" id="PTHR16166:SF93">
    <property type="entry name" value="INTERMEMBRANE LIPID TRANSFER PROTEIN VPS13"/>
    <property type="match status" value="1"/>
</dbReference>
<feature type="domain" description="Vacuolar protein sorting-associated protein 13 VPS13 adaptor binding" evidence="7">
    <location>
        <begin position="2021"/>
        <end position="2570"/>
    </location>
</feature>
<dbReference type="OMA" id="SGWRPIR"/>
<evidence type="ECO:0000256" key="2">
    <source>
        <dbReference type="ARBA" id="ARBA00022448"/>
    </source>
</evidence>
<feature type="region of interest" description="Disordered" evidence="4">
    <location>
        <begin position="1383"/>
        <end position="1434"/>
    </location>
</feature>
<dbReference type="OrthoDB" id="428159at2759"/>
<evidence type="ECO:0000259" key="5">
    <source>
        <dbReference type="Pfam" id="PF12624"/>
    </source>
</evidence>
<feature type="compositionally biased region" description="Low complexity" evidence="4">
    <location>
        <begin position="1399"/>
        <end position="1413"/>
    </location>
</feature>
<feature type="domain" description="Chorein N-terminal" evidence="5">
    <location>
        <begin position="2"/>
        <end position="802"/>
    </location>
</feature>
<dbReference type="InterPro" id="IPR056747">
    <property type="entry name" value="VPS13-like_M"/>
</dbReference>
<feature type="region of interest" description="Disordered" evidence="4">
    <location>
        <begin position="117"/>
        <end position="139"/>
    </location>
</feature>
<dbReference type="EnsemblMetazoa" id="XM_038190886.1">
    <property type="protein sequence ID" value="XP_038046814.1"/>
    <property type="gene ID" value="LOC119721022"/>
</dbReference>
<evidence type="ECO:0000313" key="9">
    <source>
        <dbReference type="EnsemblMetazoa" id="XP_038046814.1"/>
    </source>
</evidence>
<feature type="domain" description="Intermembrane lipid transfer protein VPS13-like C-terminal" evidence="8">
    <location>
        <begin position="3164"/>
        <end position="3273"/>
    </location>
</feature>
<evidence type="ECO:0000259" key="7">
    <source>
        <dbReference type="Pfam" id="PF25036"/>
    </source>
</evidence>